<gene>
    <name evidence="1" type="ORF">CC84DRAFT_619311</name>
</gene>
<dbReference type="InParanoid" id="A0A177CIT6"/>
<dbReference type="GeneID" id="28770383"/>
<keyword evidence="2" id="KW-1185">Reference proteome</keyword>
<sequence length="77" mass="8984">MSAKCKSCWGKEDTGQRLPKYYREQTLEISKTIFSLVFPLFLVAHKVPGKCRNKSSMSQRPAPFFCYIHLPSGFYFR</sequence>
<dbReference type="RefSeq" id="XP_018037062.1">
    <property type="nucleotide sequence ID" value="XM_018186897.1"/>
</dbReference>
<accession>A0A177CIT6</accession>
<evidence type="ECO:0000313" key="2">
    <source>
        <dbReference type="Proteomes" id="UP000077069"/>
    </source>
</evidence>
<name>A0A177CIT6_9PLEO</name>
<dbReference type="EMBL" id="KV441551">
    <property type="protein sequence ID" value="OAG06697.1"/>
    <property type="molecule type" value="Genomic_DNA"/>
</dbReference>
<dbReference type="AlphaFoldDB" id="A0A177CIT6"/>
<organism evidence="1 2">
    <name type="scientific">Paraphaeosphaeria sporulosa</name>
    <dbReference type="NCBI Taxonomy" id="1460663"/>
    <lineage>
        <taxon>Eukaryota</taxon>
        <taxon>Fungi</taxon>
        <taxon>Dikarya</taxon>
        <taxon>Ascomycota</taxon>
        <taxon>Pezizomycotina</taxon>
        <taxon>Dothideomycetes</taxon>
        <taxon>Pleosporomycetidae</taxon>
        <taxon>Pleosporales</taxon>
        <taxon>Massarineae</taxon>
        <taxon>Didymosphaeriaceae</taxon>
        <taxon>Paraphaeosphaeria</taxon>
    </lineage>
</organism>
<dbReference type="Proteomes" id="UP000077069">
    <property type="component" value="Unassembled WGS sequence"/>
</dbReference>
<evidence type="ECO:0000313" key="1">
    <source>
        <dbReference type="EMBL" id="OAG06697.1"/>
    </source>
</evidence>
<proteinExistence type="predicted"/>
<protein>
    <submittedName>
        <fullName evidence="1">Uncharacterized protein</fullName>
    </submittedName>
</protein>
<reference evidence="1 2" key="1">
    <citation type="submission" date="2016-05" db="EMBL/GenBank/DDBJ databases">
        <title>Comparative analysis of secretome profiles of manganese(II)-oxidizing ascomycete fungi.</title>
        <authorList>
            <consortium name="DOE Joint Genome Institute"/>
            <person name="Zeiner C.A."/>
            <person name="Purvine S.O."/>
            <person name="Zink E.M."/>
            <person name="Wu S."/>
            <person name="Pasa-Tolic L."/>
            <person name="Chaput D.L."/>
            <person name="Haridas S."/>
            <person name="Grigoriev I.V."/>
            <person name="Santelli C.M."/>
            <person name="Hansel C.M."/>
        </authorList>
    </citation>
    <scope>NUCLEOTIDE SEQUENCE [LARGE SCALE GENOMIC DNA]</scope>
    <source>
        <strain evidence="1 2">AP3s5-JAC2a</strain>
    </source>
</reference>